<dbReference type="SUPFAM" id="SSF160631">
    <property type="entry name" value="SMI1/KNR4-like"/>
    <property type="match status" value="1"/>
</dbReference>
<keyword evidence="4" id="KW-1185">Reference proteome</keyword>
<gene>
    <name evidence="3" type="ORF">ACA1_115420</name>
</gene>
<feature type="compositionally biased region" description="Acidic residues" evidence="1">
    <location>
        <begin position="258"/>
        <end position="282"/>
    </location>
</feature>
<dbReference type="Proteomes" id="UP000011083">
    <property type="component" value="Unassembled WGS sequence"/>
</dbReference>
<dbReference type="RefSeq" id="XP_004342232.1">
    <property type="nucleotide sequence ID" value="XM_004342183.1"/>
</dbReference>
<dbReference type="Pfam" id="PF09346">
    <property type="entry name" value="SMI1_KNR4"/>
    <property type="match status" value="1"/>
</dbReference>
<evidence type="ECO:0000313" key="4">
    <source>
        <dbReference type="Proteomes" id="UP000011083"/>
    </source>
</evidence>
<dbReference type="SMART" id="SM00860">
    <property type="entry name" value="SMI1_KNR4"/>
    <property type="match status" value="1"/>
</dbReference>
<proteinExistence type="predicted"/>
<dbReference type="EMBL" id="KB007926">
    <property type="protein sequence ID" value="ELR20122.1"/>
    <property type="molecule type" value="Genomic_DNA"/>
</dbReference>
<dbReference type="VEuPathDB" id="AmoebaDB:ACA1_115420"/>
<feature type="domain" description="Knr4/Smi1-like" evidence="2">
    <location>
        <begin position="52"/>
        <end position="198"/>
    </location>
</feature>
<feature type="compositionally biased region" description="Acidic residues" evidence="1">
    <location>
        <begin position="213"/>
        <end position="246"/>
    </location>
</feature>
<name>L8H4J8_ACACF</name>
<organism evidence="3 4">
    <name type="scientific">Acanthamoeba castellanii (strain ATCC 30010 / Neff)</name>
    <dbReference type="NCBI Taxonomy" id="1257118"/>
    <lineage>
        <taxon>Eukaryota</taxon>
        <taxon>Amoebozoa</taxon>
        <taxon>Discosea</taxon>
        <taxon>Longamoebia</taxon>
        <taxon>Centramoebida</taxon>
        <taxon>Acanthamoebidae</taxon>
        <taxon>Acanthamoeba</taxon>
    </lineage>
</organism>
<evidence type="ECO:0000259" key="2">
    <source>
        <dbReference type="SMART" id="SM00860"/>
    </source>
</evidence>
<evidence type="ECO:0000313" key="3">
    <source>
        <dbReference type="EMBL" id="ELR20122.1"/>
    </source>
</evidence>
<feature type="region of interest" description="Disordered" evidence="1">
    <location>
        <begin position="213"/>
        <end position="291"/>
    </location>
</feature>
<dbReference type="GeneID" id="14920966"/>
<dbReference type="Gene3D" id="3.40.1580.10">
    <property type="entry name" value="SMI1/KNR4-like"/>
    <property type="match status" value="1"/>
</dbReference>
<protein>
    <submittedName>
        <fullName evidence="3">SMI1 / KNR4 family protein</fullName>
    </submittedName>
</protein>
<evidence type="ECO:0000256" key="1">
    <source>
        <dbReference type="SAM" id="MobiDB-lite"/>
    </source>
</evidence>
<accession>L8H4J8</accession>
<sequence>MATPEGFPELTFAASVPPPAGTAKTTVVPSALEGEGPRVITWQNYLWEEPKVASASDIQAAETKLNVTFPADYKAVVTEHQGQTATPAIFKFFSADSEAYDATSLSTLFHFVPEDADRAQYHVVAMHDLLKDRLPEGVIPIGDDPGGGYVAFDYRVVGKVEGATGPYVVFLDHEAEEDDEGKMKTIFLADSFTGFLGQLRTEDEIEAEMEAAELVGEEDDGEEEEEEDGEGEEEGEGEGEEGEEDDAHVAKKRRNEEGNEDVTADAGDNEADEDDEEDDEAAVGEKRKASE</sequence>
<dbReference type="InterPro" id="IPR018958">
    <property type="entry name" value="Knr4/Smi1-like_dom"/>
</dbReference>
<dbReference type="KEGG" id="acan:ACA1_115420"/>
<reference evidence="3 4" key="1">
    <citation type="journal article" date="2013" name="Genome Biol.">
        <title>Genome of Acanthamoeba castellanii highlights extensive lateral gene transfer and early evolution of tyrosine kinase signaling.</title>
        <authorList>
            <person name="Clarke M."/>
            <person name="Lohan A.J."/>
            <person name="Liu B."/>
            <person name="Lagkouvardos I."/>
            <person name="Roy S."/>
            <person name="Zafar N."/>
            <person name="Bertelli C."/>
            <person name="Schilde C."/>
            <person name="Kianianmomeni A."/>
            <person name="Burglin T.R."/>
            <person name="Frech C."/>
            <person name="Turcotte B."/>
            <person name="Kopec K.O."/>
            <person name="Synnott J.M."/>
            <person name="Choo C."/>
            <person name="Paponov I."/>
            <person name="Finkler A."/>
            <person name="Soon Heng Tan C."/>
            <person name="Hutchins A.P."/>
            <person name="Weinmeier T."/>
            <person name="Rattei T."/>
            <person name="Chu J.S."/>
            <person name="Gimenez G."/>
            <person name="Irimia M."/>
            <person name="Rigden D.J."/>
            <person name="Fitzpatrick D.A."/>
            <person name="Lorenzo-Morales J."/>
            <person name="Bateman A."/>
            <person name="Chiu C.H."/>
            <person name="Tang P."/>
            <person name="Hegemann P."/>
            <person name="Fromm H."/>
            <person name="Raoult D."/>
            <person name="Greub G."/>
            <person name="Miranda-Saavedra D."/>
            <person name="Chen N."/>
            <person name="Nash P."/>
            <person name="Ginger M.L."/>
            <person name="Horn M."/>
            <person name="Schaap P."/>
            <person name="Caler L."/>
            <person name="Loftus B."/>
        </authorList>
    </citation>
    <scope>NUCLEOTIDE SEQUENCE [LARGE SCALE GENOMIC DNA]</scope>
    <source>
        <strain evidence="3 4">Neff</strain>
    </source>
</reference>
<dbReference type="InterPro" id="IPR037883">
    <property type="entry name" value="Knr4/Smi1-like_sf"/>
</dbReference>
<dbReference type="AlphaFoldDB" id="L8H4J8"/>